<evidence type="ECO:0000313" key="2">
    <source>
        <dbReference type="Proteomes" id="UP001345013"/>
    </source>
</evidence>
<keyword evidence="2" id="KW-1185">Reference proteome</keyword>
<organism evidence="1 2">
    <name type="scientific">Lithohypha guttulata</name>
    <dbReference type="NCBI Taxonomy" id="1690604"/>
    <lineage>
        <taxon>Eukaryota</taxon>
        <taxon>Fungi</taxon>
        <taxon>Dikarya</taxon>
        <taxon>Ascomycota</taxon>
        <taxon>Pezizomycotina</taxon>
        <taxon>Eurotiomycetes</taxon>
        <taxon>Chaetothyriomycetidae</taxon>
        <taxon>Chaetothyriales</taxon>
        <taxon>Trichomeriaceae</taxon>
        <taxon>Lithohypha</taxon>
    </lineage>
</organism>
<dbReference type="EMBL" id="JAVRRG010000003">
    <property type="protein sequence ID" value="KAK5102230.1"/>
    <property type="molecule type" value="Genomic_DNA"/>
</dbReference>
<proteinExistence type="predicted"/>
<comment type="caution">
    <text evidence="1">The sequence shown here is derived from an EMBL/GenBank/DDBJ whole genome shotgun (WGS) entry which is preliminary data.</text>
</comment>
<gene>
    <name evidence="1" type="ORF">LTR24_000463</name>
</gene>
<reference evidence="1 2" key="1">
    <citation type="submission" date="2023-08" db="EMBL/GenBank/DDBJ databases">
        <title>Black Yeasts Isolated from many extreme environments.</title>
        <authorList>
            <person name="Coleine C."/>
            <person name="Stajich J.E."/>
            <person name="Selbmann L."/>
        </authorList>
    </citation>
    <scope>NUCLEOTIDE SEQUENCE [LARGE SCALE GENOMIC DNA]</scope>
    <source>
        <strain evidence="1 2">CCFEE 5885</strain>
    </source>
</reference>
<name>A0ABR0KNZ6_9EURO</name>
<dbReference type="Proteomes" id="UP001345013">
    <property type="component" value="Unassembled WGS sequence"/>
</dbReference>
<sequence length="164" mass="18388">MCKIFTCPCCLNTFFDRCAEAEFESASQCDSTTPLAYDKRCDACKTVIGTIEKLESLVYQAPFLETAGMAGMEDLQDWERNEYAAMLLKDGKGDSRGWESQAESRAERQVLREKVQNMGLAGVEDSRQECQGFDMSLTPHTVEQVCTSIGINKENEKPGQNSQW</sequence>
<accession>A0ABR0KNZ6</accession>
<protein>
    <submittedName>
        <fullName evidence="1">Uncharacterized protein</fullName>
    </submittedName>
</protein>
<evidence type="ECO:0000313" key="1">
    <source>
        <dbReference type="EMBL" id="KAK5102230.1"/>
    </source>
</evidence>